<organism evidence="1 2">
    <name type="scientific">Methanobacterium spitsbergense</name>
    <dbReference type="NCBI Taxonomy" id="2874285"/>
    <lineage>
        <taxon>Archaea</taxon>
        <taxon>Methanobacteriati</taxon>
        <taxon>Methanobacteriota</taxon>
        <taxon>Methanomada group</taxon>
        <taxon>Methanobacteria</taxon>
        <taxon>Methanobacteriales</taxon>
        <taxon>Methanobacteriaceae</taxon>
        <taxon>Methanobacterium</taxon>
    </lineage>
</organism>
<comment type="caution">
    <text evidence="1">The sequence shown here is derived from an EMBL/GenBank/DDBJ whole genome shotgun (WGS) entry which is preliminary data.</text>
</comment>
<evidence type="ECO:0000313" key="1">
    <source>
        <dbReference type="EMBL" id="MBZ2165590.1"/>
    </source>
</evidence>
<name>A0A8T5UWQ1_9EURY</name>
<keyword evidence="2" id="KW-1185">Reference proteome</keyword>
<dbReference type="Proteomes" id="UP000825933">
    <property type="component" value="Unassembled WGS sequence"/>
</dbReference>
<dbReference type="AlphaFoldDB" id="A0A8T5UWQ1"/>
<dbReference type="RefSeq" id="WP_223791199.1">
    <property type="nucleotide sequence ID" value="NZ_JAIOUQ010000007.1"/>
</dbReference>
<sequence>MFIKIRRDTLIILLLAFMLIVSGRVMTYMSYASSTDVGDQGVQISGVIIKGNDIIPLASIKSSLANVGFRSGSYIQGDTLVTSKRKIPLNEAINNAKEAVVLTTIPGTSVSPIAAADVQVDKNTGLVTVNVIEDYSNIKIAGLPGVY</sequence>
<gene>
    <name evidence="1" type="ORF">K8N75_05990</name>
</gene>
<protein>
    <submittedName>
        <fullName evidence="1">Uncharacterized protein</fullName>
    </submittedName>
</protein>
<reference evidence="2" key="1">
    <citation type="journal article" date="2022" name="Microbiol. Resour. Announc.">
        <title>Draft Genome Sequence of a Methanogenic Archaeon from West Spitsbergen Permafrost.</title>
        <authorList>
            <person name="Trubitsyn V."/>
            <person name="Rivkina E."/>
            <person name="Shcherbakova V."/>
        </authorList>
    </citation>
    <scope>NUCLEOTIDE SEQUENCE [LARGE SCALE GENOMIC DNA]</scope>
    <source>
        <strain evidence="2">VT</strain>
    </source>
</reference>
<accession>A0A8T5UWQ1</accession>
<evidence type="ECO:0000313" key="2">
    <source>
        <dbReference type="Proteomes" id="UP000825933"/>
    </source>
</evidence>
<proteinExistence type="predicted"/>
<dbReference type="EMBL" id="JAIOUQ010000007">
    <property type="protein sequence ID" value="MBZ2165590.1"/>
    <property type="molecule type" value="Genomic_DNA"/>
</dbReference>